<dbReference type="KEGG" id="pms:KNP414_02902"/>
<dbReference type="InterPro" id="IPR000073">
    <property type="entry name" value="AB_hydrolase_1"/>
</dbReference>
<reference evidence="6" key="1">
    <citation type="submission" date="2011-06" db="EMBL/GenBank/DDBJ databases">
        <title>Complete genome sequence of Paenibacillus mucilaginosus KNP414.</title>
        <authorList>
            <person name="Wang J."/>
            <person name="Hu S."/>
            <person name="Hu X."/>
            <person name="Zhang B."/>
            <person name="Dong D."/>
            <person name="Zhang S."/>
            <person name="Zhao K."/>
            <person name="Wu D."/>
        </authorList>
    </citation>
    <scope>NUCLEOTIDE SEQUENCE [LARGE SCALE GENOMIC DNA]</scope>
    <source>
        <strain evidence="6">KNP414</strain>
    </source>
</reference>
<dbReference type="GO" id="GO:0016020">
    <property type="term" value="C:membrane"/>
    <property type="evidence" value="ECO:0007669"/>
    <property type="project" value="TreeGrafter"/>
</dbReference>
<dbReference type="PANTHER" id="PTHR43798:SF31">
    <property type="entry name" value="AB HYDROLASE SUPERFAMILY PROTEIN YCLE"/>
    <property type="match status" value="1"/>
</dbReference>
<dbReference type="PANTHER" id="PTHR43798">
    <property type="entry name" value="MONOACYLGLYCEROL LIPASE"/>
    <property type="match status" value="1"/>
</dbReference>
<name>F8FD43_PAEMK</name>
<dbReference type="RefSeq" id="WP_013916621.1">
    <property type="nucleotide sequence ID" value="NC_015690.1"/>
</dbReference>
<evidence type="ECO:0000313" key="5">
    <source>
        <dbReference type="EMBL" id="AEI41460.1"/>
    </source>
</evidence>
<accession>F8FD43</accession>
<reference evidence="5 6" key="2">
    <citation type="journal article" date="2013" name="Genome Announc.">
        <title>Genome Sequence of Growth-Improving Paenibacillus mucilaginosus Strain KNP414.</title>
        <authorList>
            <person name="Lu J.J."/>
            <person name="Wang J.F."/>
            <person name="Hu X.F."/>
        </authorList>
    </citation>
    <scope>NUCLEOTIDE SEQUENCE [LARGE SCALE GENOMIC DNA]</scope>
    <source>
        <strain evidence="5 6">KNP414</strain>
    </source>
</reference>
<feature type="binding site" evidence="3">
    <location>
        <position position="89"/>
    </location>
    <ligand>
        <name>substrate</name>
    </ligand>
</feature>
<dbReference type="InterPro" id="IPR012354">
    <property type="entry name" value="Esterase_lipase"/>
</dbReference>
<evidence type="ECO:0000259" key="4">
    <source>
        <dbReference type="Pfam" id="PF12697"/>
    </source>
</evidence>
<evidence type="ECO:0000256" key="3">
    <source>
        <dbReference type="PIRSR" id="PIRSR017388-2"/>
    </source>
</evidence>
<dbReference type="InterPro" id="IPR050266">
    <property type="entry name" value="AB_hydrolase_sf"/>
</dbReference>
<evidence type="ECO:0000313" key="6">
    <source>
        <dbReference type="Proteomes" id="UP000006620"/>
    </source>
</evidence>
<protein>
    <submittedName>
        <fullName evidence="5">Carboxylesterase</fullName>
    </submittedName>
</protein>
<dbReference type="Proteomes" id="UP000006620">
    <property type="component" value="Chromosome"/>
</dbReference>
<feature type="active site" description="Charge relay system" evidence="2">
    <location>
        <position position="207"/>
    </location>
</feature>
<feature type="binding site" evidence="3">
    <location>
        <position position="20"/>
    </location>
    <ligand>
        <name>substrate</name>
    </ligand>
</feature>
<dbReference type="Pfam" id="PF12697">
    <property type="entry name" value="Abhydrolase_6"/>
    <property type="match status" value="1"/>
</dbReference>
<feature type="active site" description="Charge relay system" evidence="2">
    <location>
        <position position="178"/>
    </location>
</feature>
<dbReference type="PIRSF" id="PIRSF017388">
    <property type="entry name" value="Esterase_lipase"/>
    <property type="match status" value="1"/>
</dbReference>
<dbReference type="EMBL" id="CP002869">
    <property type="protein sequence ID" value="AEI41460.1"/>
    <property type="molecule type" value="Genomic_DNA"/>
</dbReference>
<evidence type="ECO:0000256" key="1">
    <source>
        <dbReference type="ARBA" id="ARBA00022801"/>
    </source>
</evidence>
<dbReference type="ESTHER" id="paemk-f8fd43">
    <property type="family name" value="CarbLipBact_2"/>
</dbReference>
<keyword evidence="1" id="KW-0378">Hydrolase</keyword>
<organism evidence="5 6">
    <name type="scientific">Paenibacillus mucilaginosus (strain KNP414)</name>
    <dbReference type="NCBI Taxonomy" id="1036673"/>
    <lineage>
        <taxon>Bacteria</taxon>
        <taxon>Bacillati</taxon>
        <taxon>Bacillota</taxon>
        <taxon>Bacilli</taxon>
        <taxon>Bacillales</taxon>
        <taxon>Paenibacillaceae</taxon>
        <taxon>Paenibacillus</taxon>
    </lineage>
</organism>
<dbReference type="PATRIC" id="fig|1036673.3.peg.2655"/>
<feature type="active site" description="Nucleophile" evidence="2">
    <location>
        <position position="88"/>
    </location>
</feature>
<evidence type="ECO:0000256" key="2">
    <source>
        <dbReference type="PIRSR" id="PIRSR017388-1"/>
    </source>
</evidence>
<dbReference type="SUPFAM" id="SSF53474">
    <property type="entry name" value="alpha/beta-Hydrolases"/>
    <property type="match status" value="1"/>
</dbReference>
<dbReference type="HOGENOM" id="CLU_076594_0_2_9"/>
<dbReference type="Gene3D" id="3.40.50.1820">
    <property type="entry name" value="alpha/beta hydrolase"/>
    <property type="match status" value="1"/>
</dbReference>
<feature type="domain" description="AB hydrolase-1" evidence="4">
    <location>
        <begin position="15"/>
        <end position="221"/>
    </location>
</feature>
<dbReference type="InterPro" id="IPR029058">
    <property type="entry name" value="AB_hydrolase_fold"/>
</dbReference>
<gene>
    <name evidence="5" type="ordered locus">KNP414_02902</name>
</gene>
<sequence length="236" mass="26901">MEQGSGISHRQRRCLLIHGFTGGPYEVQPLADYLAGCGCECHVLRLPGHDDELSGLRSVVWQEWLQGAEEEMARLTGDGEPVDLIGFSMGGLISAYLANRYPVRRLVLLNAAAIYVSPVRFLKDVALRARQKDWDYLKRGKKTPLRAAVQFMKLARYAKREELPKVAVPTLIAQGRRDQIVHPRSADYIYRRLQGERELHFFERSRHLICLEEDAPALFAEVRRFLGVEGEDRDVT</sequence>
<dbReference type="AlphaFoldDB" id="F8FD43"/>
<dbReference type="GO" id="GO:0052689">
    <property type="term" value="F:carboxylic ester hydrolase activity"/>
    <property type="evidence" value="ECO:0007669"/>
    <property type="project" value="InterPro"/>
</dbReference>
<proteinExistence type="predicted"/>